<dbReference type="AlphaFoldDB" id="A0A919VNJ6"/>
<gene>
    <name evidence="2" type="ORF">Aau02nite_53140</name>
</gene>
<keyword evidence="3" id="KW-1185">Reference proteome</keyword>
<evidence type="ECO:0000313" key="3">
    <source>
        <dbReference type="Proteomes" id="UP000681340"/>
    </source>
</evidence>
<protein>
    <recommendedName>
        <fullName evidence="4">Ribosomally synthesized peptide with SipW-like signal peptide</fullName>
    </recommendedName>
</protein>
<proteinExistence type="predicted"/>
<dbReference type="Proteomes" id="UP000681340">
    <property type="component" value="Unassembled WGS sequence"/>
</dbReference>
<name>A0A919VNJ6_9ACTN</name>
<reference evidence="2" key="1">
    <citation type="submission" date="2021-03" db="EMBL/GenBank/DDBJ databases">
        <title>Whole genome shotgun sequence of Actinoplanes auranticolor NBRC 12245.</title>
        <authorList>
            <person name="Komaki H."/>
            <person name="Tamura T."/>
        </authorList>
    </citation>
    <scope>NUCLEOTIDE SEQUENCE</scope>
    <source>
        <strain evidence="2">NBRC 12245</strain>
    </source>
</reference>
<evidence type="ECO:0000256" key="1">
    <source>
        <dbReference type="SAM" id="SignalP"/>
    </source>
</evidence>
<sequence>MRKITKRSAAIIGATVVAIGGGAAWAATNGWDIKGTGTAEGDAATIVEMQASADLGAKKVYPGLVTTVNTVVKNANDFPVNLNSSNFTPTGVVVTGTPTAAACQAALEAAPNTLVASFPAGAPKIVAKSPGQGVTTNIAVANTLPQSCAGSRIKVTYTFTGVSTV</sequence>
<feature type="signal peptide" evidence="1">
    <location>
        <begin position="1"/>
        <end position="26"/>
    </location>
</feature>
<evidence type="ECO:0008006" key="4">
    <source>
        <dbReference type="Google" id="ProtNLM"/>
    </source>
</evidence>
<comment type="caution">
    <text evidence="2">The sequence shown here is derived from an EMBL/GenBank/DDBJ whole genome shotgun (WGS) entry which is preliminary data.</text>
</comment>
<keyword evidence="1" id="KW-0732">Signal</keyword>
<accession>A0A919VNJ6</accession>
<evidence type="ECO:0000313" key="2">
    <source>
        <dbReference type="EMBL" id="GIM72849.1"/>
    </source>
</evidence>
<feature type="chain" id="PRO_5037801111" description="Ribosomally synthesized peptide with SipW-like signal peptide" evidence="1">
    <location>
        <begin position="27"/>
        <end position="165"/>
    </location>
</feature>
<organism evidence="2 3">
    <name type="scientific">Actinoplanes auranticolor</name>
    <dbReference type="NCBI Taxonomy" id="47988"/>
    <lineage>
        <taxon>Bacteria</taxon>
        <taxon>Bacillati</taxon>
        <taxon>Actinomycetota</taxon>
        <taxon>Actinomycetes</taxon>
        <taxon>Micromonosporales</taxon>
        <taxon>Micromonosporaceae</taxon>
        <taxon>Actinoplanes</taxon>
    </lineage>
</organism>
<dbReference type="EMBL" id="BOQL01000042">
    <property type="protein sequence ID" value="GIM72849.1"/>
    <property type="molecule type" value="Genomic_DNA"/>
</dbReference>